<accession>A0A9P0E033</accession>
<name>A0A9P0E033_PHYSR</name>
<evidence type="ECO:0000313" key="2">
    <source>
        <dbReference type="Proteomes" id="UP001153712"/>
    </source>
</evidence>
<evidence type="ECO:0000313" key="1">
    <source>
        <dbReference type="EMBL" id="CAH1188787.1"/>
    </source>
</evidence>
<dbReference type="AlphaFoldDB" id="A0A9P0E033"/>
<gene>
    <name evidence="1" type="ORF">PHYEVI_LOCUS11841</name>
</gene>
<dbReference type="EMBL" id="CAKJVH030000023">
    <property type="protein sequence ID" value="CAH1188787.1"/>
    <property type="molecule type" value="Genomic_DNA"/>
</dbReference>
<dbReference type="Proteomes" id="UP001153712">
    <property type="component" value="Unassembled WGS sequence"/>
</dbReference>
<reference evidence="1" key="1">
    <citation type="submission" date="2022-01" db="EMBL/GenBank/DDBJ databases">
        <authorList>
            <person name="King R."/>
        </authorList>
    </citation>
    <scope>NUCLEOTIDE SEQUENCE</scope>
</reference>
<protein>
    <submittedName>
        <fullName evidence="1">Uncharacterized protein</fullName>
    </submittedName>
</protein>
<sequence>MAEQSGKANKTVECPIKRTKLSKLTAITFLLRSTPLSEDLKRHQIPEKCRKMAEQSGKANKTVECPIKRTKLSKLTAITFLLRSTPLSEDLKRHQIPEKCKKMAEQSGKTKKKVECPIKHTKLSKFTALTFLLLSTALSEDLKRHQIPEKCRKMAEQSGKANKTVECPIKRTKLSKLTAITFLLRSTALSEDLKRHQIPEKCRKMVRNRAVWKKDEYGPMYHETHQIIQIYGNYIPPGRLEGFSIPKNTEKS</sequence>
<keyword evidence="2" id="KW-1185">Reference proteome</keyword>
<proteinExistence type="predicted"/>
<comment type="caution">
    <text evidence="1">The sequence shown here is derived from an EMBL/GenBank/DDBJ whole genome shotgun (WGS) entry which is preliminary data.</text>
</comment>
<organism evidence="1 2">
    <name type="scientific">Phyllotreta striolata</name>
    <name type="common">Striped flea beetle</name>
    <name type="synonym">Crioceris striolata</name>
    <dbReference type="NCBI Taxonomy" id="444603"/>
    <lineage>
        <taxon>Eukaryota</taxon>
        <taxon>Metazoa</taxon>
        <taxon>Ecdysozoa</taxon>
        <taxon>Arthropoda</taxon>
        <taxon>Hexapoda</taxon>
        <taxon>Insecta</taxon>
        <taxon>Pterygota</taxon>
        <taxon>Neoptera</taxon>
        <taxon>Endopterygota</taxon>
        <taxon>Coleoptera</taxon>
        <taxon>Polyphaga</taxon>
        <taxon>Cucujiformia</taxon>
        <taxon>Chrysomeloidea</taxon>
        <taxon>Chrysomelidae</taxon>
        <taxon>Galerucinae</taxon>
        <taxon>Alticini</taxon>
        <taxon>Phyllotreta</taxon>
    </lineage>
</organism>